<dbReference type="GO" id="GO:0046872">
    <property type="term" value="F:metal ion binding"/>
    <property type="evidence" value="ECO:0007669"/>
    <property type="project" value="UniProtKB-UniRule"/>
</dbReference>
<dbReference type="PANTHER" id="PTHR10192:SF5">
    <property type="entry name" value="GEPHYRIN"/>
    <property type="match status" value="1"/>
</dbReference>
<keyword evidence="4" id="KW-0501">Molybdenum cofactor biosynthesis</keyword>
<dbReference type="SMART" id="SM00852">
    <property type="entry name" value="MoCF_biosynth"/>
    <property type="match status" value="1"/>
</dbReference>
<dbReference type="InterPro" id="IPR001453">
    <property type="entry name" value="MoaB/Mog_dom"/>
</dbReference>
<dbReference type="SUPFAM" id="SSF53218">
    <property type="entry name" value="Molybdenum cofactor biosynthesis proteins"/>
    <property type="match status" value="1"/>
</dbReference>
<dbReference type="AlphaFoldDB" id="A0A212L0E7"/>
<sequence length="428" mass="45335">MNRTQQLFTAGGHAQLAAFQPERESLPLEEALELLLRHAPTVTASEEVPLFDADGRICFAHVRATLPQPPYDRVQVDGYALRSADIAGASPERPVILLVTQHLYAGDAPGLPLEPGQAARVTTGAVLPQGADCVVWQEDTLADSQTVVISRSLAALRNCRMRGQDMEGGSLLAASGDVLHSGTLSLLAGQGHAHVRVFCRPRVSLLATGSELVLPGAPLPQGGIYNISSTLLGLRLRKMGARIVRMATRGDNRMELQAYLAEMLAGSDLVITTGGASVGPRDLVPAIAAELAAQQGGSLLFQGLRLKPGSMTLGAALPQTLLLGLSGNPVAAAATFGLLAVPVLKKISGATRFAPVRQKAVARNDFGSFRKDERRIVLARLEGKDVYFARDARRMGQPALCDDCNCFVDIPAGSNPVRKGMEVDIILP</sequence>
<dbReference type="GO" id="GO:0006777">
    <property type="term" value="P:Mo-molybdopterin cofactor biosynthetic process"/>
    <property type="evidence" value="ECO:0007669"/>
    <property type="project" value="UniProtKB-UniRule"/>
</dbReference>
<dbReference type="Pfam" id="PF00994">
    <property type="entry name" value="MoCF_biosynth"/>
    <property type="match status" value="1"/>
</dbReference>
<comment type="similarity">
    <text evidence="2 4">Belongs to the MoeA family.</text>
</comment>
<dbReference type="InterPro" id="IPR036135">
    <property type="entry name" value="MoeA_linker/N_sf"/>
</dbReference>
<dbReference type="GO" id="GO:0061599">
    <property type="term" value="F:molybdopterin molybdotransferase activity"/>
    <property type="evidence" value="ECO:0007669"/>
    <property type="project" value="UniProtKB-UniRule"/>
</dbReference>
<feature type="domain" description="MoaB/Mog" evidence="5">
    <location>
        <begin position="204"/>
        <end position="346"/>
    </location>
</feature>
<dbReference type="UniPathway" id="UPA00344"/>
<keyword evidence="4" id="KW-0479">Metal-binding</keyword>
<accession>A0A212L0E7</accession>
<dbReference type="Gene3D" id="2.170.190.11">
    <property type="entry name" value="Molybdopterin biosynthesis moea protein, domain 3"/>
    <property type="match status" value="1"/>
</dbReference>
<comment type="function">
    <text evidence="1 4">Catalyzes the insertion of molybdate into adenylated molybdopterin with the concomitant release of AMP.</text>
</comment>
<protein>
    <recommendedName>
        <fullName evidence="4">Molybdopterin molybdenumtransferase</fullName>
        <ecNumber evidence="4">2.10.1.1</ecNumber>
    </recommendedName>
</protein>
<dbReference type="Pfam" id="PF03453">
    <property type="entry name" value="MoeA_N"/>
    <property type="match status" value="1"/>
</dbReference>
<dbReference type="InterPro" id="IPR036425">
    <property type="entry name" value="MoaB/Mog-like_dom_sf"/>
</dbReference>
<dbReference type="Gene3D" id="3.40.980.10">
    <property type="entry name" value="MoaB/Mog-like domain"/>
    <property type="match status" value="1"/>
</dbReference>
<dbReference type="PANTHER" id="PTHR10192">
    <property type="entry name" value="MOLYBDOPTERIN BIOSYNTHESIS PROTEIN"/>
    <property type="match status" value="1"/>
</dbReference>
<comment type="pathway">
    <text evidence="4">Cofactor biosynthesis; molybdopterin biosynthesis.</text>
</comment>
<dbReference type="GO" id="GO:0005829">
    <property type="term" value="C:cytosol"/>
    <property type="evidence" value="ECO:0007669"/>
    <property type="project" value="TreeGrafter"/>
</dbReference>
<name>A0A212L0E7_9BACT</name>
<evidence type="ECO:0000256" key="3">
    <source>
        <dbReference type="ARBA" id="ARBA00047317"/>
    </source>
</evidence>
<comment type="catalytic activity">
    <reaction evidence="3">
        <text>adenylyl-molybdopterin + molybdate = Mo-molybdopterin + AMP + H(+)</text>
        <dbReference type="Rhea" id="RHEA:35047"/>
        <dbReference type="ChEBI" id="CHEBI:15378"/>
        <dbReference type="ChEBI" id="CHEBI:36264"/>
        <dbReference type="ChEBI" id="CHEBI:62727"/>
        <dbReference type="ChEBI" id="CHEBI:71302"/>
        <dbReference type="ChEBI" id="CHEBI:456215"/>
        <dbReference type="EC" id="2.10.1.1"/>
    </reaction>
</comment>
<reference evidence="6" key="1">
    <citation type="submission" date="2016-08" db="EMBL/GenBank/DDBJ databases">
        <authorList>
            <person name="Seilhamer J.J."/>
        </authorList>
    </citation>
    <scope>NUCLEOTIDE SEQUENCE</scope>
    <source>
        <strain evidence="6">86-1</strain>
    </source>
</reference>
<evidence type="ECO:0000259" key="5">
    <source>
        <dbReference type="SMART" id="SM00852"/>
    </source>
</evidence>
<dbReference type="CDD" id="cd00887">
    <property type="entry name" value="MoeA"/>
    <property type="match status" value="1"/>
</dbReference>
<dbReference type="SUPFAM" id="SSF63882">
    <property type="entry name" value="MoeA N-terminal region -like"/>
    <property type="match status" value="1"/>
</dbReference>
<evidence type="ECO:0000256" key="1">
    <source>
        <dbReference type="ARBA" id="ARBA00002901"/>
    </source>
</evidence>
<keyword evidence="4" id="KW-0500">Molybdenum</keyword>
<dbReference type="RefSeq" id="WP_179979558.1">
    <property type="nucleotide sequence ID" value="NZ_LT608333.1"/>
</dbReference>
<dbReference type="InterPro" id="IPR005110">
    <property type="entry name" value="MoeA_linker/N"/>
</dbReference>
<evidence type="ECO:0000313" key="6">
    <source>
        <dbReference type="EMBL" id="SCM70986.1"/>
    </source>
</evidence>
<evidence type="ECO:0000256" key="2">
    <source>
        <dbReference type="ARBA" id="ARBA00010763"/>
    </source>
</evidence>
<proteinExistence type="inferred from homology"/>
<keyword evidence="4" id="KW-0808">Transferase</keyword>
<comment type="cofactor">
    <cofactor evidence="4">
        <name>Mg(2+)</name>
        <dbReference type="ChEBI" id="CHEBI:18420"/>
    </cofactor>
</comment>
<dbReference type="Gene3D" id="2.40.340.10">
    <property type="entry name" value="MoeA, C-terminal, domain IV"/>
    <property type="match status" value="1"/>
</dbReference>
<organism evidence="6">
    <name type="scientific">uncultured Desulfovibrio sp</name>
    <dbReference type="NCBI Taxonomy" id="167968"/>
    <lineage>
        <taxon>Bacteria</taxon>
        <taxon>Pseudomonadati</taxon>
        <taxon>Thermodesulfobacteriota</taxon>
        <taxon>Desulfovibrionia</taxon>
        <taxon>Desulfovibrionales</taxon>
        <taxon>Desulfovibrionaceae</taxon>
        <taxon>Desulfovibrio</taxon>
        <taxon>environmental samples</taxon>
    </lineage>
</organism>
<dbReference type="EMBL" id="FMJC01000001">
    <property type="protein sequence ID" value="SCM70986.1"/>
    <property type="molecule type" value="Genomic_DNA"/>
</dbReference>
<gene>
    <name evidence="6" type="ORF">KL86DES1_10763</name>
</gene>
<keyword evidence="4" id="KW-0460">Magnesium</keyword>
<dbReference type="EC" id="2.10.1.1" evidence="4"/>
<evidence type="ECO:0000256" key="4">
    <source>
        <dbReference type="RuleBase" id="RU365090"/>
    </source>
</evidence>
<dbReference type="InterPro" id="IPR038987">
    <property type="entry name" value="MoeA-like"/>
</dbReference>
<dbReference type="InterPro" id="IPR036688">
    <property type="entry name" value="MoeA_C_domain_IV_sf"/>
</dbReference>
<dbReference type="Gene3D" id="3.90.105.10">
    <property type="entry name" value="Molybdopterin biosynthesis moea protein, domain 2"/>
    <property type="match status" value="1"/>
</dbReference>